<evidence type="ECO:0000313" key="2">
    <source>
        <dbReference type="EMBL" id="QDX27620.1"/>
    </source>
</evidence>
<feature type="chain" id="PRO_5021926117" description="Rap1a immunity protein domain-containing protein" evidence="1">
    <location>
        <begin position="19"/>
        <end position="126"/>
    </location>
</feature>
<sequence length="126" mass="13318">MLRPLILALALVALPAAAQDLSPSTVTLGQFLVKVDEVEARGAQADDPELLEVTSLMGAVASSYRQRLVDIAASGQAAPACPPPPGKAVLDSDIIIPKLKALPTDQRDRSLQNAMWEVMDALFPCT</sequence>
<proteinExistence type="predicted"/>
<organism evidence="2 3">
    <name type="scientific">Sphingomonas suaedae</name>
    <dbReference type="NCBI Taxonomy" id="2599297"/>
    <lineage>
        <taxon>Bacteria</taxon>
        <taxon>Pseudomonadati</taxon>
        <taxon>Pseudomonadota</taxon>
        <taxon>Alphaproteobacteria</taxon>
        <taxon>Sphingomonadales</taxon>
        <taxon>Sphingomonadaceae</taxon>
        <taxon>Sphingomonas</taxon>
    </lineage>
</organism>
<dbReference type="RefSeq" id="WP_145849095.1">
    <property type="nucleotide sequence ID" value="NZ_CP042239.1"/>
</dbReference>
<dbReference type="Proteomes" id="UP000318055">
    <property type="component" value="Chromosome"/>
</dbReference>
<feature type="signal peptide" evidence="1">
    <location>
        <begin position="1"/>
        <end position="18"/>
    </location>
</feature>
<dbReference type="EMBL" id="CP042239">
    <property type="protein sequence ID" value="QDX27620.1"/>
    <property type="molecule type" value="Genomic_DNA"/>
</dbReference>
<name>A0A518RJL1_9SPHN</name>
<keyword evidence="3" id="KW-1185">Reference proteome</keyword>
<evidence type="ECO:0000256" key="1">
    <source>
        <dbReference type="SAM" id="SignalP"/>
    </source>
</evidence>
<accession>A0A518RJL1</accession>
<evidence type="ECO:0008006" key="4">
    <source>
        <dbReference type="Google" id="ProtNLM"/>
    </source>
</evidence>
<keyword evidence="1" id="KW-0732">Signal</keyword>
<reference evidence="2 3" key="1">
    <citation type="submission" date="2019-07" db="EMBL/GenBank/DDBJ databases">
        <title>Sphingomonas alkalisoli sp. nov., isolated from rhizosphere soil of Suaedae salsa.</title>
        <authorList>
            <person name="Zhang H."/>
            <person name="Xu L."/>
            <person name="Zhang J.-X."/>
            <person name="Sun J.-Q."/>
        </authorList>
    </citation>
    <scope>NUCLEOTIDE SEQUENCE [LARGE SCALE GENOMIC DNA]</scope>
    <source>
        <strain evidence="2 3">XS-10</strain>
    </source>
</reference>
<protein>
    <recommendedName>
        <fullName evidence="4">Rap1a immunity protein domain-containing protein</fullName>
    </recommendedName>
</protein>
<dbReference type="KEGG" id="ssua:FPZ54_17475"/>
<dbReference type="AlphaFoldDB" id="A0A518RJL1"/>
<evidence type="ECO:0000313" key="3">
    <source>
        <dbReference type="Proteomes" id="UP000318055"/>
    </source>
</evidence>
<gene>
    <name evidence="2" type="ORF">FPZ54_17475</name>
</gene>